<organism evidence="2 3">
    <name type="scientific">Brassica cretica</name>
    <name type="common">Mustard</name>
    <dbReference type="NCBI Taxonomy" id="69181"/>
    <lineage>
        <taxon>Eukaryota</taxon>
        <taxon>Viridiplantae</taxon>
        <taxon>Streptophyta</taxon>
        <taxon>Embryophyta</taxon>
        <taxon>Tracheophyta</taxon>
        <taxon>Spermatophyta</taxon>
        <taxon>Magnoliopsida</taxon>
        <taxon>eudicotyledons</taxon>
        <taxon>Gunneridae</taxon>
        <taxon>Pentapetalae</taxon>
        <taxon>rosids</taxon>
        <taxon>malvids</taxon>
        <taxon>Brassicales</taxon>
        <taxon>Brassicaceae</taxon>
        <taxon>Brassiceae</taxon>
        <taxon>Brassica</taxon>
    </lineage>
</organism>
<evidence type="ECO:0000259" key="1">
    <source>
        <dbReference type="Pfam" id="PF09331"/>
    </source>
</evidence>
<reference evidence="2" key="1">
    <citation type="submission" date="2019-12" db="EMBL/GenBank/DDBJ databases">
        <title>Genome sequencing and annotation of Brassica cretica.</title>
        <authorList>
            <person name="Studholme D.J."/>
            <person name="Sarris P."/>
        </authorList>
    </citation>
    <scope>NUCLEOTIDE SEQUENCE</scope>
    <source>
        <strain evidence="2">PFS-109/04</strain>
        <tissue evidence="2">Leaf</tissue>
    </source>
</reference>
<dbReference type="AlphaFoldDB" id="A0A8S9Q5T0"/>
<dbReference type="InterPro" id="IPR015410">
    <property type="entry name" value="DUF1985"/>
</dbReference>
<gene>
    <name evidence="2" type="ORF">F2Q69_00025244</name>
</gene>
<comment type="caution">
    <text evidence="2">The sequence shown here is derived from an EMBL/GenBank/DDBJ whole genome shotgun (WGS) entry which is preliminary data.</text>
</comment>
<evidence type="ECO:0000313" key="3">
    <source>
        <dbReference type="Proteomes" id="UP000712600"/>
    </source>
</evidence>
<evidence type="ECO:0000313" key="2">
    <source>
        <dbReference type="EMBL" id="KAF3536660.1"/>
    </source>
</evidence>
<dbReference type="Pfam" id="PF09331">
    <property type="entry name" value="DUF1985"/>
    <property type="match status" value="1"/>
</dbReference>
<dbReference type="PANTHER" id="PTHR48449">
    <property type="entry name" value="DUF1985 DOMAIN-CONTAINING PROTEIN"/>
    <property type="match status" value="1"/>
</dbReference>
<protein>
    <recommendedName>
        <fullName evidence="1">DUF1985 domain-containing protein</fullName>
    </recommendedName>
</protein>
<feature type="domain" description="DUF1985" evidence="1">
    <location>
        <begin position="1"/>
        <end position="64"/>
    </location>
</feature>
<accession>A0A8S9Q5T0</accession>
<sequence>MVAGDKTMSTRKKLRICLIIIVDGVLITKTQKPKPTLKYVKLVENLDRFFSFQWGRKLFWLTISTMIPPKKVLGKCDDPECLFCTKLRLESKFMVGFPRPTVVGF</sequence>
<proteinExistence type="predicted"/>
<dbReference type="EMBL" id="QGKX02001290">
    <property type="protein sequence ID" value="KAF3536660.1"/>
    <property type="molecule type" value="Genomic_DNA"/>
</dbReference>
<name>A0A8S9Q5T0_BRACR</name>
<dbReference type="PANTHER" id="PTHR48449:SF1">
    <property type="entry name" value="DUF1985 DOMAIN-CONTAINING PROTEIN"/>
    <property type="match status" value="1"/>
</dbReference>
<dbReference type="Proteomes" id="UP000712600">
    <property type="component" value="Unassembled WGS sequence"/>
</dbReference>